<comment type="caution">
    <text evidence="3">The sequence shown here is derived from an EMBL/GenBank/DDBJ whole genome shotgun (WGS) entry which is preliminary data.</text>
</comment>
<dbReference type="CDD" id="cd20736">
    <property type="entry name" value="PoNe_Nuclease"/>
    <property type="match status" value="1"/>
</dbReference>
<dbReference type="PANTHER" id="PTHR34039">
    <property type="entry name" value="UPF0102 PROTEIN YRAN"/>
    <property type="match status" value="1"/>
</dbReference>
<gene>
    <name evidence="3" type="ORF">BD821_101373</name>
</gene>
<keyword evidence="3" id="KW-0255">Endonuclease</keyword>
<dbReference type="RefSeq" id="WP_104409032.1">
    <property type="nucleotide sequence ID" value="NZ_PTIS01000001.1"/>
</dbReference>
<evidence type="ECO:0000313" key="4">
    <source>
        <dbReference type="Proteomes" id="UP000239863"/>
    </source>
</evidence>
<comment type="similarity">
    <text evidence="1 2">Belongs to the UPF0102 family.</text>
</comment>
<dbReference type="InterPro" id="IPR011856">
    <property type="entry name" value="tRNA_endonuc-like_dom_sf"/>
</dbReference>
<evidence type="ECO:0000313" key="3">
    <source>
        <dbReference type="EMBL" id="PPK49708.1"/>
    </source>
</evidence>
<evidence type="ECO:0000256" key="2">
    <source>
        <dbReference type="HAMAP-Rule" id="MF_00048"/>
    </source>
</evidence>
<name>A0A2S6G1D9_9CLOT</name>
<dbReference type="OrthoDB" id="9802516at2"/>
<dbReference type="GO" id="GO:0003676">
    <property type="term" value="F:nucleic acid binding"/>
    <property type="evidence" value="ECO:0007669"/>
    <property type="project" value="InterPro"/>
</dbReference>
<dbReference type="NCBIfam" id="NF009150">
    <property type="entry name" value="PRK12497.1-3"/>
    <property type="match status" value="1"/>
</dbReference>
<dbReference type="Gene3D" id="3.40.1350.10">
    <property type="match status" value="1"/>
</dbReference>
<reference evidence="3 4" key="1">
    <citation type="submission" date="2018-02" db="EMBL/GenBank/DDBJ databases">
        <title>Genomic Encyclopedia of Archaeal and Bacterial Type Strains, Phase II (KMG-II): from individual species to whole genera.</title>
        <authorList>
            <person name="Goeker M."/>
        </authorList>
    </citation>
    <scope>NUCLEOTIDE SEQUENCE [LARGE SCALE GENOMIC DNA]</scope>
    <source>
        <strain evidence="3 4">DSM 15099</strain>
    </source>
</reference>
<proteinExistence type="inferred from homology"/>
<dbReference type="Pfam" id="PF02021">
    <property type="entry name" value="UPF0102"/>
    <property type="match status" value="1"/>
</dbReference>
<evidence type="ECO:0000256" key="1">
    <source>
        <dbReference type="ARBA" id="ARBA00006738"/>
    </source>
</evidence>
<dbReference type="NCBIfam" id="NF009154">
    <property type="entry name" value="PRK12497.3-3"/>
    <property type="match status" value="1"/>
</dbReference>
<dbReference type="AlphaFoldDB" id="A0A2S6G1D9"/>
<dbReference type="STRING" id="37659.GCA_000703125_02578"/>
<dbReference type="InterPro" id="IPR003509">
    <property type="entry name" value="UPF0102_YraN-like"/>
</dbReference>
<dbReference type="Proteomes" id="UP000239863">
    <property type="component" value="Unassembled WGS sequence"/>
</dbReference>
<organism evidence="3 4">
    <name type="scientific">Clostridium algidicarnis DSM 15099</name>
    <dbReference type="NCBI Taxonomy" id="1121295"/>
    <lineage>
        <taxon>Bacteria</taxon>
        <taxon>Bacillati</taxon>
        <taxon>Bacillota</taxon>
        <taxon>Clostridia</taxon>
        <taxon>Eubacteriales</taxon>
        <taxon>Clostridiaceae</taxon>
        <taxon>Clostridium</taxon>
    </lineage>
</organism>
<dbReference type="EMBL" id="PTIS01000001">
    <property type="protein sequence ID" value="PPK49708.1"/>
    <property type="molecule type" value="Genomic_DNA"/>
</dbReference>
<dbReference type="GO" id="GO:0004519">
    <property type="term" value="F:endonuclease activity"/>
    <property type="evidence" value="ECO:0007669"/>
    <property type="project" value="UniProtKB-KW"/>
</dbReference>
<dbReference type="PANTHER" id="PTHR34039:SF1">
    <property type="entry name" value="UPF0102 PROTEIN YRAN"/>
    <property type="match status" value="1"/>
</dbReference>
<accession>A0A2S6G1D9</accession>
<dbReference type="SUPFAM" id="SSF52980">
    <property type="entry name" value="Restriction endonuclease-like"/>
    <property type="match status" value="1"/>
</dbReference>
<dbReference type="HAMAP" id="MF_00048">
    <property type="entry name" value="UPF0102"/>
    <property type="match status" value="1"/>
</dbReference>
<protein>
    <recommendedName>
        <fullName evidence="2">UPF0102 protein BD821_101373</fullName>
    </recommendedName>
</protein>
<keyword evidence="3" id="KW-0540">Nuclease</keyword>
<keyword evidence="3" id="KW-0378">Hydrolase</keyword>
<sequence>MRSQKKALGYHGESLALNHLLLQGYDIIETNFLCKLGEIDIIARDDKYICFIEVKTRYGSHVCTALESITYSKTQKIKRVAKFYIQQNNLHKNFFRFDAIEILLNQYSTPKINLIKDAFRL</sequence>
<dbReference type="InterPro" id="IPR011335">
    <property type="entry name" value="Restrct_endonuc-II-like"/>
</dbReference>